<sequence>MLVSRALKRFHELGNTQDRPSSGWPVTEVTSENMNVVRCRIRRFSEQSMWKTASDLGMSSRSFLRIVRVKLRL</sequence>
<reference evidence="2" key="1">
    <citation type="submission" date="2022-11" db="UniProtKB">
        <authorList>
            <consortium name="WormBaseParasite"/>
        </authorList>
    </citation>
    <scope>IDENTIFICATION</scope>
</reference>
<evidence type="ECO:0000313" key="2">
    <source>
        <dbReference type="WBParaSite" id="Minc3s01856g26790"/>
    </source>
</evidence>
<evidence type="ECO:0000313" key="1">
    <source>
        <dbReference type="Proteomes" id="UP000887563"/>
    </source>
</evidence>
<proteinExistence type="predicted"/>
<name>A0A914MGT6_MELIC</name>
<protein>
    <submittedName>
        <fullName evidence="2">Uncharacterized protein</fullName>
    </submittedName>
</protein>
<organism evidence="1 2">
    <name type="scientific">Meloidogyne incognita</name>
    <name type="common">Southern root-knot nematode worm</name>
    <name type="synonym">Oxyuris incognita</name>
    <dbReference type="NCBI Taxonomy" id="6306"/>
    <lineage>
        <taxon>Eukaryota</taxon>
        <taxon>Metazoa</taxon>
        <taxon>Ecdysozoa</taxon>
        <taxon>Nematoda</taxon>
        <taxon>Chromadorea</taxon>
        <taxon>Rhabditida</taxon>
        <taxon>Tylenchina</taxon>
        <taxon>Tylenchomorpha</taxon>
        <taxon>Tylenchoidea</taxon>
        <taxon>Meloidogynidae</taxon>
        <taxon>Meloidogyninae</taxon>
        <taxon>Meloidogyne</taxon>
        <taxon>Meloidogyne incognita group</taxon>
    </lineage>
</organism>
<dbReference type="Proteomes" id="UP000887563">
    <property type="component" value="Unplaced"/>
</dbReference>
<dbReference type="AlphaFoldDB" id="A0A914MGT6"/>
<keyword evidence="1" id="KW-1185">Reference proteome</keyword>
<accession>A0A914MGT6</accession>
<dbReference type="WBParaSite" id="Minc3s01856g26790">
    <property type="protein sequence ID" value="Minc3s01856g26790"/>
    <property type="gene ID" value="Minc3s01856g26790"/>
</dbReference>